<gene>
    <name evidence="3" type="ORF">FA13DRAFT_1175302</name>
</gene>
<name>A0A4Y7STV7_COPMI</name>
<proteinExistence type="predicted"/>
<evidence type="ECO:0000313" key="3">
    <source>
        <dbReference type="EMBL" id="TEB25232.1"/>
    </source>
</evidence>
<evidence type="ECO:0000259" key="2">
    <source>
        <dbReference type="Pfam" id="PF24883"/>
    </source>
</evidence>
<dbReference type="InterPro" id="IPR056884">
    <property type="entry name" value="NPHP3-like_N"/>
</dbReference>
<reference evidence="3 4" key="1">
    <citation type="journal article" date="2019" name="Nat. Ecol. Evol.">
        <title>Megaphylogeny resolves global patterns of mushroom evolution.</title>
        <authorList>
            <person name="Varga T."/>
            <person name="Krizsan K."/>
            <person name="Foldi C."/>
            <person name="Dima B."/>
            <person name="Sanchez-Garcia M."/>
            <person name="Sanchez-Ramirez S."/>
            <person name="Szollosi G.J."/>
            <person name="Szarkandi J.G."/>
            <person name="Papp V."/>
            <person name="Albert L."/>
            <person name="Andreopoulos W."/>
            <person name="Angelini C."/>
            <person name="Antonin V."/>
            <person name="Barry K.W."/>
            <person name="Bougher N.L."/>
            <person name="Buchanan P."/>
            <person name="Buyck B."/>
            <person name="Bense V."/>
            <person name="Catcheside P."/>
            <person name="Chovatia M."/>
            <person name="Cooper J."/>
            <person name="Damon W."/>
            <person name="Desjardin D."/>
            <person name="Finy P."/>
            <person name="Geml J."/>
            <person name="Haridas S."/>
            <person name="Hughes K."/>
            <person name="Justo A."/>
            <person name="Karasinski D."/>
            <person name="Kautmanova I."/>
            <person name="Kiss B."/>
            <person name="Kocsube S."/>
            <person name="Kotiranta H."/>
            <person name="LaButti K.M."/>
            <person name="Lechner B.E."/>
            <person name="Liimatainen K."/>
            <person name="Lipzen A."/>
            <person name="Lukacs Z."/>
            <person name="Mihaltcheva S."/>
            <person name="Morgado L.N."/>
            <person name="Niskanen T."/>
            <person name="Noordeloos M.E."/>
            <person name="Ohm R.A."/>
            <person name="Ortiz-Santana B."/>
            <person name="Ovrebo C."/>
            <person name="Racz N."/>
            <person name="Riley R."/>
            <person name="Savchenko A."/>
            <person name="Shiryaev A."/>
            <person name="Soop K."/>
            <person name="Spirin V."/>
            <person name="Szebenyi C."/>
            <person name="Tomsovsky M."/>
            <person name="Tulloss R.E."/>
            <person name="Uehling J."/>
            <person name="Grigoriev I.V."/>
            <person name="Vagvolgyi C."/>
            <person name="Papp T."/>
            <person name="Martin F.M."/>
            <person name="Miettinen O."/>
            <person name="Hibbett D.S."/>
            <person name="Nagy L.G."/>
        </authorList>
    </citation>
    <scope>NUCLEOTIDE SEQUENCE [LARGE SCALE GENOMIC DNA]</scope>
    <source>
        <strain evidence="3 4">FP101781</strain>
    </source>
</reference>
<keyword evidence="4" id="KW-1185">Reference proteome</keyword>
<sequence>MDPPPFKQDLFSILNPILDASHTRNLRFSPPNSKCLPGTREKVIGMILSWVHAAIDEGLPHIMWIYGYAGCGKSAISHAVAERLAEEGRLAASFFFFRGAGDRSSITRFAHTIAHQLATAFPAAAPFIQDAIKADPGLASMSTSSSAVQFRNLVLRPIAALAGSLSLGPLIIILDGVDECDDKEEVAELIDVATSFFAKNPRIPVRFVIASRVENHLHRELHSSSQVQLLNPVNQTSDEDIEAVVDASIAKEKKGRLLVWTIPGQAGTTRTSSSNTSASRSSS</sequence>
<dbReference type="PANTHER" id="PTHR10039">
    <property type="entry name" value="AMELOGENIN"/>
    <property type="match status" value="1"/>
</dbReference>
<dbReference type="SUPFAM" id="SSF52540">
    <property type="entry name" value="P-loop containing nucleoside triphosphate hydrolases"/>
    <property type="match status" value="1"/>
</dbReference>
<evidence type="ECO:0000313" key="4">
    <source>
        <dbReference type="Proteomes" id="UP000298030"/>
    </source>
</evidence>
<dbReference type="PANTHER" id="PTHR10039:SF14">
    <property type="entry name" value="NACHT DOMAIN-CONTAINING PROTEIN"/>
    <property type="match status" value="1"/>
</dbReference>
<organism evidence="3 4">
    <name type="scientific">Coprinellus micaceus</name>
    <name type="common">Glistening ink-cap mushroom</name>
    <name type="synonym">Coprinus micaceus</name>
    <dbReference type="NCBI Taxonomy" id="71717"/>
    <lineage>
        <taxon>Eukaryota</taxon>
        <taxon>Fungi</taxon>
        <taxon>Dikarya</taxon>
        <taxon>Basidiomycota</taxon>
        <taxon>Agaricomycotina</taxon>
        <taxon>Agaricomycetes</taxon>
        <taxon>Agaricomycetidae</taxon>
        <taxon>Agaricales</taxon>
        <taxon>Agaricineae</taxon>
        <taxon>Psathyrellaceae</taxon>
        <taxon>Coprinellus</taxon>
    </lineage>
</organism>
<dbReference type="InterPro" id="IPR027417">
    <property type="entry name" value="P-loop_NTPase"/>
</dbReference>
<dbReference type="OrthoDB" id="3057150at2759"/>
<protein>
    <recommendedName>
        <fullName evidence="2">Nephrocystin 3-like N-terminal domain-containing protein</fullName>
    </recommendedName>
</protein>
<accession>A0A4Y7STV7</accession>
<dbReference type="EMBL" id="QPFP01000058">
    <property type="protein sequence ID" value="TEB25232.1"/>
    <property type="molecule type" value="Genomic_DNA"/>
</dbReference>
<dbReference type="Gene3D" id="3.40.50.300">
    <property type="entry name" value="P-loop containing nucleotide triphosphate hydrolases"/>
    <property type="match status" value="1"/>
</dbReference>
<dbReference type="Pfam" id="PF24883">
    <property type="entry name" value="NPHP3_N"/>
    <property type="match status" value="1"/>
</dbReference>
<dbReference type="AlphaFoldDB" id="A0A4Y7STV7"/>
<dbReference type="Proteomes" id="UP000298030">
    <property type="component" value="Unassembled WGS sequence"/>
</dbReference>
<feature type="domain" description="Nephrocystin 3-like N-terminal" evidence="2">
    <location>
        <begin position="58"/>
        <end position="212"/>
    </location>
</feature>
<evidence type="ECO:0000256" key="1">
    <source>
        <dbReference type="ARBA" id="ARBA00022737"/>
    </source>
</evidence>
<comment type="caution">
    <text evidence="3">The sequence shown here is derived from an EMBL/GenBank/DDBJ whole genome shotgun (WGS) entry which is preliminary data.</text>
</comment>
<dbReference type="STRING" id="71717.A0A4Y7STV7"/>
<keyword evidence="1" id="KW-0677">Repeat</keyword>